<dbReference type="RefSeq" id="WP_010687477.1">
    <property type="nucleotide sequence ID" value="NZ_CP043538.1"/>
</dbReference>
<evidence type="ECO:0000313" key="2">
    <source>
        <dbReference type="EMBL" id="QGY03984.1"/>
    </source>
</evidence>
<dbReference type="InterPro" id="IPR049250">
    <property type="entry name" value="DUF6883"/>
</dbReference>
<feature type="domain" description="DUF6883" evidence="1">
    <location>
        <begin position="11"/>
        <end position="111"/>
    </location>
</feature>
<protein>
    <recommendedName>
        <fullName evidence="1">DUF6883 domain-containing protein</fullName>
    </recommendedName>
</protein>
<gene>
    <name evidence="2" type="ORF">MMSR116_20320</name>
</gene>
<dbReference type="OrthoDB" id="33315at2"/>
<dbReference type="EMBL" id="CP043538">
    <property type="protein sequence ID" value="QGY03984.1"/>
    <property type="molecule type" value="Genomic_DNA"/>
</dbReference>
<dbReference type="Pfam" id="PF21814">
    <property type="entry name" value="DUF6883"/>
    <property type="match status" value="1"/>
</dbReference>
<reference evidence="2 3" key="1">
    <citation type="journal article" date="2012" name="Genet. Mol. Biol.">
        <title>Analysis of 16S rRNA and mxaF genes revealing insights into Methylobacterium niche-specific plant association.</title>
        <authorList>
            <person name="Dourado M.N."/>
            <person name="Andreote F.D."/>
            <person name="Dini-Andreote F."/>
            <person name="Conti R."/>
            <person name="Araujo J.M."/>
            <person name="Araujo W.L."/>
        </authorList>
    </citation>
    <scope>NUCLEOTIDE SEQUENCE [LARGE SCALE GENOMIC DNA]</scope>
    <source>
        <strain evidence="2 3">SR1.6/6</strain>
    </source>
</reference>
<proteinExistence type="predicted"/>
<name>A0A6B9FSK5_9HYPH</name>
<dbReference type="KEGG" id="mmes:MMSR116_20320"/>
<dbReference type="Proteomes" id="UP000012488">
    <property type="component" value="Chromosome"/>
</dbReference>
<organism evidence="2 3">
    <name type="scientific">Methylobacterium mesophilicum SR1.6/6</name>
    <dbReference type="NCBI Taxonomy" id="908290"/>
    <lineage>
        <taxon>Bacteria</taxon>
        <taxon>Pseudomonadati</taxon>
        <taxon>Pseudomonadota</taxon>
        <taxon>Alphaproteobacteria</taxon>
        <taxon>Hyphomicrobiales</taxon>
        <taxon>Methylobacteriaceae</taxon>
        <taxon>Methylobacterium</taxon>
    </lineage>
</organism>
<evidence type="ECO:0000259" key="1">
    <source>
        <dbReference type="Pfam" id="PF21814"/>
    </source>
</evidence>
<dbReference type="AlphaFoldDB" id="A0A6B9FSK5"/>
<sequence length="112" mass="12468">MSPPDWPRSWSLDPRKIDGYLLDEFHIEGGPKARFFKRFGFHLGDPLSLSSALLGHPTETSYIGETVSARGDVKLIFEGPILSPDGRNPHIRTVWRSDATGHAHFVTAVPMT</sequence>
<evidence type="ECO:0000313" key="3">
    <source>
        <dbReference type="Proteomes" id="UP000012488"/>
    </source>
</evidence>
<accession>A0A6B9FSK5</accession>
<reference evidence="2 3" key="2">
    <citation type="journal article" date="2013" name="Genome Announc.">
        <title>Draft Genome Sequence of Methylobacterium mesophilicum Strain SR1.6/6, Isolated from Citrus sinensis.</title>
        <authorList>
            <person name="Marinho Almeida D."/>
            <person name="Dini-Andreote F."/>
            <person name="Camargo Neves A.A."/>
            <person name="Juca Ramos R.T."/>
            <person name="Andreote F.D."/>
            <person name="Carneiro A.R."/>
            <person name="Oliveira de Souza Lima A."/>
            <person name="Caracciolo Gomes de Sa P.H."/>
            <person name="Ribeiro Barbosa M.S."/>
            <person name="Araujo W.L."/>
            <person name="Silva A."/>
        </authorList>
    </citation>
    <scope>NUCLEOTIDE SEQUENCE [LARGE SCALE GENOMIC DNA]</scope>
    <source>
        <strain evidence="2 3">SR1.6/6</strain>
    </source>
</reference>